<comment type="caution">
    <text evidence="1">The sequence shown here is derived from an EMBL/GenBank/DDBJ whole genome shotgun (WGS) entry which is preliminary data.</text>
</comment>
<sequence length="87" mass="10014">MQYGLDWIDTTQFNPIRFIINDINPITLCHLQLLQQIPGFNLGSSYQLLDEPFKTRDLIISWVPIRCSRSSLTLVIKTSTRAVASEF</sequence>
<dbReference type="GeneID" id="62237882"/>
<dbReference type="RefSeq" id="XP_038804924.1">
    <property type="nucleotide sequence ID" value="XM_038958733.1"/>
</dbReference>
<keyword evidence="2" id="KW-1185">Reference proteome</keyword>
<organism evidence="1 2">
    <name type="scientific">Botrytis deweyae</name>
    <dbReference type="NCBI Taxonomy" id="2478750"/>
    <lineage>
        <taxon>Eukaryota</taxon>
        <taxon>Fungi</taxon>
        <taxon>Dikarya</taxon>
        <taxon>Ascomycota</taxon>
        <taxon>Pezizomycotina</taxon>
        <taxon>Leotiomycetes</taxon>
        <taxon>Helotiales</taxon>
        <taxon>Sclerotiniaceae</taxon>
        <taxon>Botrytis</taxon>
    </lineage>
</organism>
<dbReference type="Proteomes" id="UP000783213">
    <property type="component" value="Unassembled WGS sequence"/>
</dbReference>
<proteinExistence type="predicted"/>
<evidence type="ECO:0000313" key="1">
    <source>
        <dbReference type="EMBL" id="KAF7915508.1"/>
    </source>
</evidence>
<dbReference type="EMBL" id="RCSX01000044">
    <property type="protein sequence ID" value="KAF7915508.1"/>
    <property type="molecule type" value="Genomic_DNA"/>
</dbReference>
<reference evidence="1 2" key="1">
    <citation type="journal article" date="2020" name="Genome Biol. Evol.">
        <title>Comparative genomics of Sclerotiniaceae.</title>
        <authorList>
            <person name="Valero Jimenez C.A."/>
            <person name="Steentjes M."/>
            <person name="Scholten O.E."/>
            <person name="Van Kan J.A.L."/>
        </authorList>
    </citation>
    <scope>NUCLEOTIDE SEQUENCE [LARGE SCALE GENOMIC DNA]</scope>
    <source>
        <strain evidence="1 2">B1</strain>
    </source>
</reference>
<evidence type="ECO:0000313" key="2">
    <source>
        <dbReference type="Proteomes" id="UP000783213"/>
    </source>
</evidence>
<gene>
    <name evidence="1" type="ORF">EAE98_011111</name>
</gene>
<accession>A0ABQ7I717</accession>
<name>A0ABQ7I717_9HELO</name>
<protein>
    <submittedName>
        <fullName evidence="1">Uncharacterized protein</fullName>
    </submittedName>
</protein>